<dbReference type="PANTHER" id="PTHR33395">
    <property type="entry name" value="TRANSCRIPTASE, PUTATIVE-RELATED-RELATED"/>
    <property type="match status" value="1"/>
</dbReference>
<dbReference type="GO" id="GO:0031012">
    <property type="term" value="C:extracellular matrix"/>
    <property type="evidence" value="ECO:0007669"/>
    <property type="project" value="TreeGrafter"/>
</dbReference>
<keyword evidence="3" id="KW-1185">Reference proteome</keyword>
<sequence length="572" mass="65617">MAINIYYQNVRGLRTKTEDVLKNILINNYNVIVFTETWLNSNVTNLEFIDKRYTVYRRDRLCSETTKKDGGGVLVAVSKHISSSRHSNWESDAEDIWVSIDIKTNNIVTKILICVVYLPPPVNLESLTRFLEHTNDILDKADQVIILGDFNMGFIGWSRGVDGVSCSAFNYGSPQGLALTDFMALNNITQMNSVPNEDGRVLDLVLTNCVTLEVSNSLNTISKIDRKHPPLLITVSELIPQFLKPAQKPRHNFFKANYNLIIAHLREINWSQQFDKCQNVDEMTTVFYRILNNAVETYVPISRPKKSRFPSWFSKSLIRVILEKESKRKKFVKYKNPRDRLEYELLRERSKKIIDACLQNYKKRVEDNIIRNPKYFWNYIKDRRGGETTIPAEMSLDDQIANTGTKIAELFAKNFASVFSNTVLPDSLESTVHGLPYLSLIKFSEHEITRAIKKLDIFKGAGPDGIPPVFVKRCGTTLALPLTLIFNRSLHDGNRTTAKPIYTAFSICHGDTKYVESYDSTLQHYKMVSLNVLRHMLGMILLFKICRNEIDCPHLLQVPLGYLVVCELYYTA</sequence>
<dbReference type="GO" id="GO:0003824">
    <property type="term" value="F:catalytic activity"/>
    <property type="evidence" value="ECO:0007669"/>
    <property type="project" value="InterPro"/>
</dbReference>
<dbReference type="InterPro" id="IPR005135">
    <property type="entry name" value="Endo/exonuclease/phosphatase"/>
</dbReference>
<protein>
    <recommendedName>
        <fullName evidence="1">Endonuclease/exonuclease/phosphatase domain-containing protein</fullName>
    </recommendedName>
</protein>
<feature type="domain" description="Endonuclease/exonuclease/phosphatase" evidence="1">
    <location>
        <begin position="9"/>
        <end position="207"/>
    </location>
</feature>
<evidence type="ECO:0000259" key="1">
    <source>
        <dbReference type="Pfam" id="PF03372"/>
    </source>
</evidence>
<accession>A0AAU9U7R8</accession>
<dbReference type="Proteomes" id="UP001153954">
    <property type="component" value="Unassembled WGS sequence"/>
</dbReference>
<dbReference type="SUPFAM" id="SSF56219">
    <property type="entry name" value="DNase I-like"/>
    <property type="match status" value="1"/>
</dbReference>
<dbReference type="InterPro" id="IPR036691">
    <property type="entry name" value="Endo/exonu/phosph_ase_sf"/>
</dbReference>
<dbReference type="PANTHER" id="PTHR33395:SF22">
    <property type="entry name" value="REVERSE TRANSCRIPTASE DOMAIN-CONTAINING PROTEIN"/>
    <property type="match status" value="1"/>
</dbReference>
<evidence type="ECO:0000313" key="2">
    <source>
        <dbReference type="EMBL" id="CAH2095173.1"/>
    </source>
</evidence>
<evidence type="ECO:0000313" key="3">
    <source>
        <dbReference type="Proteomes" id="UP001153954"/>
    </source>
</evidence>
<dbReference type="Gene3D" id="3.60.10.10">
    <property type="entry name" value="Endonuclease/exonuclease/phosphatase"/>
    <property type="match status" value="1"/>
</dbReference>
<gene>
    <name evidence="2" type="ORF">EEDITHA_LOCUS10660</name>
</gene>
<comment type="caution">
    <text evidence="2">The sequence shown here is derived from an EMBL/GenBank/DDBJ whole genome shotgun (WGS) entry which is preliminary data.</text>
</comment>
<dbReference type="Pfam" id="PF03372">
    <property type="entry name" value="Exo_endo_phos"/>
    <property type="match status" value="1"/>
</dbReference>
<proteinExistence type="predicted"/>
<dbReference type="GO" id="GO:0007508">
    <property type="term" value="P:larval heart development"/>
    <property type="evidence" value="ECO:0007669"/>
    <property type="project" value="TreeGrafter"/>
</dbReference>
<reference evidence="2" key="1">
    <citation type="submission" date="2022-03" db="EMBL/GenBank/DDBJ databases">
        <authorList>
            <person name="Tunstrom K."/>
        </authorList>
    </citation>
    <scope>NUCLEOTIDE SEQUENCE</scope>
</reference>
<organism evidence="2 3">
    <name type="scientific">Euphydryas editha</name>
    <name type="common">Edith's checkerspot</name>
    <dbReference type="NCBI Taxonomy" id="104508"/>
    <lineage>
        <taxon>Eukaryota</taxon>
        <taxon>Metazoa</taxon>
        <taxon>Ecdysozoa</taxon>
        <taxon>Arthropoda</taxon>
        <taxon>Hexapoda</taxon>
        <taxon>Insecta</taxon>
        <taxon>Pterygota</taxon>
        <taxon>Neoptera</taxon>
        <taxon>Endopterygota</taxon>
        <taxon>Lepidoptera</taxon>
        <taxon>Glossata</taxon>
        <taxon>Ditrysia</taxon>
        <taxon>Papilionoidea</taxon>
        <taxon>Nymphalidae</taxon>
        <taxon>Nymphalinae</taxon>
        <taxon>Euphydryas</taxon>
    </lineage>
</organism>
<dbReference type="AlphaFoldDB" id="A0AAU9U7R8"/>
<dbReference type="GO" id="GO:0061343">
    <property type="term" value="P:cell adhesion involved in heart morphogenesis"/>
    <property type="evidence" value="ECO:0007669"/>
    <property type="project" value="TreeGrafter"/>
</dbReference>
<name>A0AAU9U7R8_EUPED</name>
<dbReference type="EMBL" id="CAKOGL010000015">
    <property type="protein sequence ID" value="CAH2095173.1"/>
    <property type="molecule type" value="Genomic_DNA"/>
</dbReference>